<sequence length="43" mass="4749">MSPNIPIPFGLSLSKPSTERSEVASRRSALPFDFAQGERGMKR</sequence>
<gene>
    <name evidence="2" type="ORF">GGQ90_001637</name>
</gene>
<dbReference type="EMBL" id="JACIEU010000006">
    <property type="protein sequence ID" value="MBB4147859.1"/>
    <property type="molecule type" value="Genomic_DNA"/>
</dbReference>
<name>A0A7W6LP17_9SPHN</name>
<accession>A0A7W6LP17</accession>
<evidence type="ECO:0000313" key="2">
    <source>
        <dbReference type="EMBL" id="MBB4147859.1"/>
    </source>
</evidence>
<proteinExistence type="predicted"/>
<reference evidence="2 3" key="1">
    <citation type="submission" date="2020-08" db="EMBL/GenBank/DDBJ databases">
        <title>Genomic Encyclopedia of Type Strains, Phase IV (KMG-IV): sequencing the most valuable type-strain genomes for metagenomic binning, comparative biology and taxonomic classification.</title>
        <authorList>
            <person name="Goeker M."/>
        </authorList>
    </citation>
    <scope>NUCLEOTIDE SEQUENCE [LARGE SCALE GENOMIC DNA]</scope>
    <source>
        <strain evidence="2 3">DSM 19371</strain>
    </source>
</reference>
<protein>
    <submittedName>
        <fullName evidence="2">Uncharacterized protein</fullName>
    </submittedName>
</protein>
<comment type="caution">
    <text evidence="2">The sequence shown here is derived from an EMBL/GenBank/DDBJ whole genome shotgun (WGS) entry which is preliminary data.</text>
</comment>
<dbReference type="AlphaFoldDB" id="A0A7W6LP17"/>
<evidence type="ECO:0000256" key="1">
    <source>
        <dbReference type="SAM" id="MobiDB-lite"/>
    </source>
</evidence>
<organism evidence="2 3">
    <name type="scientific">Sphingobium scionense</name>
    <dbReference type="NCBI Taxonomy" id="1404341"/>
    <lineage>
        <taxon>Bacteria</taxon>
        <taxon>Pseudomonadati</taxon>
        <taxon>Pseudomonadota</taxon>
        <taxon>Alphaproteobacteria</taxon>
        <taxon>Sphingomonadales</taxon>
        <taxon>Sphingomonadaceae</taxon>
        <taxon>Sphingobium</taxon>
    </lineage>
</organism>
<keyword evidence="3" id="KW-1185">Reference proteome</keyword>
<dbReference type="Proteomes" id="UP000590524">
    <property type="component" value="Unassembled WGS sequence"/>
</dbReference>
<evidence type="ECO:0000313" key="3">
    <source>
        <dbReference type="Proteomes" id="UP000590524"/>
    </source>
</evidence>
<feature type="region of interest" description="Disordered" evidence="1">
    <location>
        <begin position="1"/>
        <end position="43"/>
    </location>
</feature>